<dbReference type="InterPro" id="IPR000823">
    <property type="entry name" value="Peroxidase_pln"/>
</dbReference>
<dbReference type="EMBL" id="CM017325">
    <property type="protein sequence ID" value="KAE8056497.1"/>
    <property type="molecule type" value="Genomic_DNA"/>
</dbReference>
<comment type="cofactor">
    <cofactor evidence="12">
        <name>heme b</name>
        <dbReference type="ChEBI" id="CHEBI:60344"/>
    </cofactor>
    <text evidence="12">Binds 1 heme b (iron(II)-protoporphyrin IX) group per subunit.</text>
</comment>
<evidence type="ECO:0000259" key="15">
    <source>
        <dbReference type="PROSITE" id="PS50873"/>
    </source>
</evidence>
<protein>
    <recommendedName>
        <fullName evidence="4">peroxidase</fullName>
        <ecNumber evidence="4">1.11.1.7</ecNumber>
    </recommendedName>
</protein>
<evidence type="ECO:0000256" key="13">
    <source>
        <dbReference type="PIRSR" id="PIRSR600823-5"/>
    </source>
</evidence>
<dbReference type="InterPro" id="IPR033905">
    <property type="entry name" value="Secretory_peroxidase"/>
</dbReference>
<evidence type="ECO:0000256" key="6">
    <source>
        <dbReference type="ARBA" id="ARBA00022617"/>
    </source>
</evidence>
<organism evidence="16 17">
    <name type="scientific">Carpinus fangiana</name>
    <dbReference type="NCBI Taxonomy" id="176857"/>
    <lineage>
        <taxon>Eukaryota</taxon>
        <taxon>Viridiplantae</taxon>
        <taxon>Streptophyta</taxon>
        <taxon>Embryophyta</taxon>
        <taxon>Tracheophyta</taxon>
        <taxon>Spermatophyta</taxon>
        <taxon>Magnoliopsida</taxon>
        <taxon>eudicotyledons</taxon>
        <taxon>Gunneridae</taxon>
        <taxon>Pentapetalae</taxon>
        <taxon>rosids</taxon>
        <taxon>fabids</taxon>
        <taxon>Fagales</taxon>
        <taxon>Betulaceae</taxon>
        <taxon>Carpinus</taxon>
    </lineage>
</organism>
<dbReference type="InterPro" id="IPR019793">
    <property type="entry name" value="Peroxidases_heam-ligand_BS"/>
</dbReference>
<evidence type="ECO:0000256" key="1">
    <source>
        <dbReference type="ARBA" id="ARBA00000189"/>
    </source>
</evidence>
<dbReference type="Gene3D" id="1.10.520.10">
    <property type="match status" value="1"/>
</dbReference>
<dbReference type="PRINTS" id="PR00458">
    <property type="entry name" value="PEROXIDASE"/>
</dbReference>
<evidence type="ECO:0000256" key="10">
    <source>
        <dbReference type="ARBA" id="ARBA00023157"/>
    </source>
</evidence>
<dbReference type="OrthoDB" id="10050372at2759"/>
<feature type="region of interest" description="Disordered" evidence="14">
    <location>
        <begin position="1"/>
        <end position="25"/>
    </location>
</feature>
<dbReference type="GO" id="GO:0005634">
    <property type="term" value="C:nucleus"/>
    <property type="evidence" value="ECO:0007669"/>
    <property type="project" value="UniProtKB-SubCell"/>
</dbReference>
<gene>
    <name evidence="16" type="ORF">FH972_013266</name>
</gene>
<dbReference type="CDD" id="cd00693">
    <property type="entry name" value="secretory_peroxidase"/>
    <property type="match status" value="1"/>
</dbReference>
<dbReference type="InterPro" id="IPR002016">
    <property type="entry name" value="Haem_peroxidase"/>
</dbReference>
<keyword evidence="10 13" id="KW-1015">Disulfide bond</keyword>
<evidence type="ECO:0000256" key="4">
    <source>
        <dbReference type="ARBA" id="ARBA00012313"/>
    </source>
</evidence>
<dbReference type="InterPro" id="IPR010255">
    <property type="entry name" value="Haem_peroxidase_sf"/>
</dbReference>
<dbReference type="GO" id="GO:0000776">
    <property type="term" value="C:kinetochore"/>
    <property type="evidence" value="ECO:0007669"/>
    <property type="project" value="InterPro"/>
</dbReference>
<feature type="binding site" evidence="12">
    <location>
        <position position="447"/>
    </location>
    <ligand>
        <name>Ca(2+)</name>
        <dbReference type="ChEBI" id="CHEBI:29108"/>
        <label>2</label>
    </ligand>
</feature>
<evidence type="ECO:0000256" key="14">
    <source>
        <dbReference type="SAM" id="MobiDB-lite"/>
    </source>
</evidence>
<dbReference type="PANTHER" id="PTHR31517:SF73">
    <property type="entry name" value="PEROXIDASE"/>
    <property type="match status" value="1"/>
</dbReference>
<feature type="disulfide bond" evidence="13">
    <location>
        <begin position="399"/>
        <end position="431"/>
    </location>
</feature>
<proteinExistence type="inferred from homology"/>
<reference evidence="16 17" key="1">
    <citation type="submission" date="2019-06" db="EMBL/GenBank/DDBJ databases">
        <title>A chromosomal-level reference genome of Carpinus fangiana (Coryloideae, Betulaceae).</title>
        <authorList>
            <person name="Yang X."/>
            <person name="Wang Z."/>
            <person name="Zhang L."/>
            <person name="Hao G."/>
            <person name="Liu J."/>
            <person name="Yang Y."/>
        </authorList>
    </citation>
    <scope>NUCLEOTIDE SEQUENCE [LARGE SCALE GENOMIC DNA]</scope>
    <source>
        <strain evidence="16">Cfa_2016G</strain>
        <tissue evidence="16">Leaf</tissue>
    </source>
</reference>
<keyword evidence="8" id="KW-0560">Oxidoreductase</keyword>
<dbReference type="GO" id="GO:0042744">
    <property type="term" value="P:hydrogen peroxide catabolic process"/>
    <property type="evidence" value="ECO:0007669"/>
    <property type="project" value="InterPro"/>
</dbReference>
<feature type="binding site" evidence="12">
    <location>
        <position position="284"/>
    </location>
    <ligand>
        <name>Ca(2+)</name>
        <dbReference type="ChEBI" id="CHEBI:29108"/>
        <label>1</label>
    </ligand>
</feature>
<keyword evidence="7 12" id="KW-0479">Metal-binding</keyword>
<comment type="function">
    <text evidence="2">Removal of H(2)O(2), oxidation of toxic reductants, biosynthesis and degradation of lignin, suberization, auxin catabolism, response to environmental stresses such as wounding, pathogen attack and oxidative stress. These functions might be dependent on each isozyme/isoform in each plant tissue.</text>
</comment>
<accession>A0A5N6R9M9</accession>
<keyword evidence="6" id="KW-0349">Heme</keyword>
<sequence length="524" mass="58985">MESDIEDSLRKKHRKNPFTGDSSSRKQFEQLAARPFVMGEVNFVQEEDIRLETTRARFSNVLKRQGELTERLSRDSDKTIFERLQKEFEAARASQTEEICLDGEEWNDGLLATIRERVHMEADRKALPGDANIAPGPHFQEKITYKIGSKVICCLEGARIGIQYETSFAGEPCELYHCVLESKSFLEKMTVLEHTIPFFLPVREAENDLLSSNAMKFIDYVGELLQAYVDRREQVRLIKELYGNQIKELYHSLPYHMVEFVLDDSEWLGCDASVMLASRNRGSEKDSSDNLSLAGDGFDTVIKAKAAVDSVPSCRNKVSCADVLALATRDVVVLAGGPYYDVELGRLDGRFSSKAVVSHHLPSPDFNLDQLSSLFAKHGLSLIDLVALSGAHSLGFAHCGRFSNRIYNFKSKDKIDPTLNPVYAKELKQMCPKIVDPRIAINMDPVTPRAFDNVYYKNLQQGKGLFSSDQCLFTDRRSRNIVNFFASSNSGFRRAFVSAITKLGRVGVKTGEQGEIRHDCTMVN</sequence>
<evidence type="ECO:0000256" key="12">
    <source>
        <dbReference type="PIRSR" id="PIRSR600823-3"/>
    </source>
</evidence>
<dbReference type="SUPFAM" id="SSF48113">
    <property type="entry name" value="Heme-dependent peroxidases"/>
    <property type="match status" value="1"/>
</dbReference>
<dbReference type="FunFam" id="1.10.420.10:FF:000001">
    <property type="entry name" value="Peroxidase"/>
    <property type="match status" value="1"/>
</dbReference>
<keyword evidence="12" id="KW-0106">Calcium</keyword>
<dbReference type="GO" id="GO:0020037">
    <property type="term" value="F:heme binding"/>
    <property type="evidence" value="ECO:0007669"/>
    <property type="project" value="InterPro"/>
</dbReference>
<evidence type="ECO:0000256" key="3">
    <source>
        <dbReference type="ARBA" id="ARBA00006873"/>
    </source>
</evidence>
<dbReference type="EC" id="1.11.1.7" evidence="4"/>
<dbReference type="GO" id="GO:0046872">
    <property type="term" value="F:metal ion binding"/>
    <property type="evidence" value="ECO:0007669"/>
    <property type="project" value="UniProtKB-KW"/>
</dbReference>
<comment type="similarity">
    <text evidence="3">Belongs to the peroxidase family. Ascorbate peroxidase subfamily.</text>
</comment>
<dbReference type="Proteomes" id="UP000327013">
    <property type="component" value="Chromosome 5"/>
</dbReference>
<dbReference type="PROSITE" id="PS50873">
    <property type="entry name" value="PEROXIDASE_4"/>
    <property type="match status" value="1"/>
</dbReference>
<evidence type="ECO:0000256" key="5">
    <source>
        <dbReference type="ARBA" id="ARBA00022559"/>
    </source>
</evidence>
<evidence type="ECO:0000256" key="11">
    <source>
        <dbReference type="PIRSR" id="PIRSR600823-2"/>
    </source>
</evidence>
<dbReference type="PRINTS" id="PR00461">
    <property type="entry name" value="PLPEROXIDASE"/>
</dbReference>
<dbReference type="CDD" id="cd23835">
    <property type="entry name" value="DRWD-N_CENP-O"/>
    <property type="match status" value="1"/>
</dbReference>
<feature type="binding site" evidence="12">
    <location>
        <position position="273"/>
    </location>
    <ligand>
        <name>Ca(2+)</name>
        <dbReference type="ChEBI" id="CHEBI:29108"/>
        <label>1</label>
    </ligand>
</feature>
<name>A0A5N6R9M9_9ROSI</name>
<dbReference type="PROSITE" id="PS00435">
    <property type="entry name" value="PEROXIDASE_1"/>
    <property type="match status" value="1"/>
</dbReference>
<comment type="catalytic activity">
    <reaction evidence="1">
        <text>2 a phenolic donor + H2O2 = 2 a phenolic radical donor + 2 H2O</text>
        <dbReference type="Rhea" id="RHEA:56136"/>
        <dbReference type="ChEBI" id="CHEBI:15377"/>
        <dbReference type="ChEBI" id="CHEBI:16240"/>
        <dbReference type="ChEBI" id="CHEBI:139520"/>
        <dbReference type="ChEBI" id="CHEBI:139521"/>
        <dbReference type="EC" id="1.11.1.7"/>
    </reaction>
</comment>
<dbReference type="GO" id="GO:0140825">
    <property type="term" value="F:lactoperoxidase activity"/>
    <property type="evidence" value="ECO:0007669"/>
    <property type="project" value="UniProtKB-EC"/>
</dbReference>
<evidence type="ECO:0000313" key="17">
    <source>
        <dbReference type="Proteomes" id="UP000327013"/>
    </source>
</evidence>
<feature type="binding site" evidence="12">
    <location>
        <position position="269"/>
    </location>
    <ligand>
        <name>Ca(2+)</name>
        <dbReference type="ChEBI" id="CHEBI:29108"/>
        <label>1</label>
    </ligand>
</feature>
<feature type="binding site" evidence="12">
    <location>
        <position position="444"/>
    </location>
    <ligand>
        <name>Ca(2+)</name>
        <dbReference type="ChEBI" id="CHEBI:29108"/>
        <label>2</label>
    </ligand>
</feature>
<evidence type="ECO:0000313" key="16">
    <source>
        <dbReference type="EMBL" id="KAE8056497.1"/>
    </source>
</evidence>
<evidence type="ECO:0000256" key="8">
    <source>
        <dbReference type="ARBA" id="ARBA00023002"/>
    </source>
</evidence>
<evidence type="ECO:0000256" key="9">
    <source>
        <dbReference type="ARBA" id="ARBA00023004"/>
    </source>
</evidence>
<dbReference type="GO" id="GO:0006979">
    <property type="term" value="P:response to oxidative stress"/>
    <property type="evidence" value="ECO:0007669"/>
    <property type="project" value="InterPro"/>
</dbReference>
<dbReference type="Pfam" id="PF00141">
    <property type="entry name" value="peroxidase"/>
    <property type="match status" value="1"/>
</dbReference>
<feature type="binding site" evidence="12">
    <location>
        <position position="452"/>
    </location>
    <ligand>
        <name>Ca(2+)</name>
        <dbReference type="ChEBI" id="CHEBI:29108"/>
        <label>2</label>
    </ligand>
</feature>
<comment type="cofactor">
    <cofactor evidence="12">
        <name>Ca(2+)</name>
        <dbReference type="ChEBI" id="CHEBI:29108"/>
    </cofactor>
    <text evidence="12">Binds 2 calcium ions per subunit.</text>
</comment>
<dbReference type="AlphaFoldDB" id="A0A5N6R9M9"/>
<feature type="binding site" evidence="11">
    <location>
        <position position="362"/>
    </location>
    <ligand>
        <name>substrate</name>
    </ligand>
</feature>
<evidence type="ECO:0000256" key="2">
    <source>
        <dbReference type="ARBA" id="ARBA00002322"/>
    </source>
</evidence>
<keyword evidence="5" id="KW-0575">Peroxidase</keyword>
<dbReference type="PANTHER" id="PTHR31517">
    <property type="match status" value="1"/>
</dbReference>
<evidence type="ECO:0000256" key="7">
    <source>
        <dbReference type="ARBA" id="ARBA00022723"/>
    </source>
</evidence>
<feature type="domain" description="Plant heme peroxidase family profile" evidence="15">
    <location>
        <begin position="257"/>
        <end position="524"/>
    </location>
</feature>
<feature type="binding site" evidence="12">
    <location>
        <position position="271"/>
    </location>
    <ligand>
        <name>Ca(2+)</name>
        <dbReference type="ChEBI" id="CHEBI:29108"/>
        <label>1</label>
    </ligand>
</feature>
<feature type="disulfide bond" evidence="13">
    <location>
        <begin position="320"/>
        <end position="520"/>
    </location>
</feature>
<dbReference type="Gene3D" id="1.10.420.10">
    <property type="entry name" value="Peroxidase, domain 2"/>
    <property type="match status" value="1"/>
</dbReference>
<keyword evidence="9 12" id="KW-0408">Iron</keyword>
<keyword evidence="17" id="KW-1185">Reference proteome</keyword>
<feature type="binding site" description="axial binding residue" evidence="12">
    <location>
        <position position="392"/>
    </location>
    <ligand>
        <name>heme b</name>
        <dbReference type="ChEBI" id="CHEBI:60344"/>
    </ligand>
    <ligandPart>
        <name>Fe</name>
        <dbReference type="ChEBI" id="CHEBI:18248"/>
    </ligandPart>
</feature>